<organism evidence="2 3">
    <name type="scientific">Xylona heveae (strain CBS 132557 / TC161)</name>
    <dbReference type="NCBI Taxonomy" id="1328760"/>
    <lineage>
        <taxon>Eukaryota</taxon>
        <taxon>Fungi</taxon>
        <taxon>Dikarya</taxon>
        <taxon>Ascomycota</taxon>
        <taxon>Pezizomycotina</taxon>
        <taxon>Xylonomycetes</taxon>
        <taxon>Xylonales</taxon>
        <taxon>Xylonaceae</taxon>
        <taxon>Xylona</taxon>
    </lineage>
</organism>
<proteinExistence type="predicted"/>
<dbReference type="AlphaFoldDB" id="A0A165AE35"/>
<reference evidence="2 3" key="1">
    <citation type="journal article" date="2016" name="Fungal Biol.">
        <title>The genome of Xylona heveae provides a window into fungal endophytism.</title>
        <authorList>
            <person name="Gazis R."/>
            <person name="Kuo A."/>
            <person name="Riley R."/>
            <person name="LaButti K."/>
            <person name="Lipzen A."/>
            <person name="Lin J."/>
            <person name="Amirebrahimi M."/>
            <person name="Hesse C.N."/>
            <person name="Spatafora J.W."/>
            <person name="Henrissat B."/>
            <person name="Hainaut M."/>
            <person name="Grigoriev I.V."/>
            <person name="Hibbett D.S."/>
        </authorList>
    </citation>
    <scope>NUCLEOTIDE SEQUENCE [LARGE SCALE GENOMIC DNA]</scope>
    <source>
        <strain evidence="2 3">TC161</strain>
    </source>
</reference>
<dbReference type="GeneID" id="28901434"/>
<keyword evidence="3" id="KW-1185">Reference proteome</keyword>
<evidence type="ECO:0000313" key="2">
    <source>
        <dbReference type="EMBL" id="KZF20326.1"/>
    </source>
</evidence>
<evidence type="ECO:0000313" key="3">
    <source>
        <dbReference type="Proteomes" id="UP000076632"/>
    </source>
</evidence>
<dbReference type="EMBL" id="KV407463">
    <property type="protein sequence ID" value="KZF20326.1"/>
    <property type="molecule type" value="Genomic_DNA"/>
</dbReference>
<dbReference type="SUPFAM" id="SSF54909">
    <property type="entry name" value="Dimeric alpha+beta barrel"/>
    <property type="match status" value="1"/>
</dbReference>
<dbReference type="InParanoid" id="A0A165AE35"/>
<dbReference type="InterPro" id="IPR011008">
    <property type="entry name" value="Dimeric_a/b-barrel"/>
</dbReference>
<dbReference type="OMA" id="ITWVENW"/>
<dbReference type="OrthoDB" id="4126315at2759"/>
<dbReference type="Pfam" id="PF03992">
    <property type="entry name" value="ABM"/>
    <property type="match status" value="1"/>
</dbReference>
<gene>
    <name evidence="2" type="ORF">L228DRAFT_285045</name>
</gene>
<evidence type="ECO:0000259" key="1">
    <source>
        <dbReference type="Pfam" id="PF03992"/>
    </source>
</evidence>
<protein>
    <recommendedName>
        <fullName evidence="1">ABM domain-containing protein</fullName>
    </recommendedName>
</protein>
<dbReference type="InterPro" id="IPR007138">
    <property type="entry name" value="ABM_dom"/>
</dbReference>
<dbReference type="Proteomes" id="UP000076632">
    <property type="component" value="Unassembled WGS sequence"/>
</dbReference>
<name>A0A165AE35_XYLHT</name>
<dbReference type="RefSeq" id="XP_018185881.1">
    <property type="nucleotide sequence ID" value="XM_018336297.1"/>
</dbReference>
<dbReference type="Gene3D" id="3.30.70.100">
    <property type="match status" value="1"/>
</dbReference>
<feature type="domain" description="ABM" evidence="1">
    <location>
        <begin position="13"/>
        <end position="65"/>
    </location>
</feature>
<sequence length="119" mass="14168">MADETKSPQTTIFVTVEVDPSNADKFLAAMRPCYEGCAKESELIFFHVFRDEDHPGVFHFIEYWAKDRKWFEEIQMNKDYYHPYSEITQPMWIKPRVIRYLDPIPGWRTLKSEFPSLAA</sequence>
<accession>A0A165AE35</accession>